<reference evidence="3" key="1">
    <citation type="submission" date="2017-02" db="EMBL/GenBank/DDBJ databases">
        <authorList>
            <person name="Varghese N."/>
            <person name="Submissions S."/>
        </authorList>
    </citation>
    <scope>NUCLEOTIDE SEQUENCE [LARGE SCALE GENOMIC DNA]</scope>
    <source>
        <strain evidence="3">ATCC BAA-73</strain>
    </source>
</reference>
<dbReference type="Gene3D" id="3.40.50.11900">
    <property type="match status" value="1"/>
</dbReference>
<dbReference type="EMBL" id="FUWM01000007">
    <property type="protein sequence ID" value="SJZ48802.1"/>
    <property type="molecule type" value="Genomic_DNA"/>
</dbReference>
<evidence type="ECO:0000259" key="1">
    <source>
        <dbReference type="Pfam" id="PF09989"/>
    </source>
</evidence>
<dbReference type="STRING" id="142842.SAMN02745118_01002"/>
<dbReference type="PANTHER" id="PTHR32329">
    <property type="entry name" value="BIFUNCTIONAL PROTEIN [INCLUDES 2-HYDROXYACYL-COA DEHYDRATASE (N-TER) AND ITS ACTIVATOR DOMAIN (C_TERM)-RELATED"/>
    <property type="match status" value="1"/>
</dbReference>
<dbReference type="InterPro" id="IPR018709">
    <property type="entry name" value="CoA_activase_DUF2229"/>
</dbReference>
<protein>
    <submittedName>
        <fullName evidence="2">Predicted nucleotide-binding protein, sugar kinase/HSP70/actin superfamily</fullName>
    </submittedName>
</protein>
<dbReference type="GO" id="GO:0016301">
    <property type="term" value="F:kinase activity"/>
    <property type="evidence" value="ECO:0007669"/>
    <property type="project" value="UniProtKB-KW"/>
</dbReference>
<dbReference type="PANTHER" id="PTHR32329:SF2">
    <property type="entry name" value="BIFUNCTIONAL PROTEIN [INCLUDES 2-HYDROXYACYL-COA DEHYDRATASE (N-TER) AND ITS ACTIVATOR DOMAIN (C_TERM)"/>
    <property type="match status" value="1"/>
</dbReference>
<dbReference type="RefSeq" id="WP_078809497.1">
    <property type="nucleotide sequence ID" value="NZ_FUWM01000007.1"/>
</dbReference>
<dbReference type="OrthoDB" id="9780120at2"/>
<keyword evidence="2" id="KW-0418">Kinase</keyword>
<dbReference type="AlphaFoldDB" id="A0A1T4L244"/>
<evidence type="ECO:0000313" key="2">
    <source>
        <dbReference type="EMBL" id="SJZ48802.1"/>
    </source>
</evidence>
<keyword evidence="3" id="KW-1185">Reference proteome</keyword>
<sequence length="329" mass="37876">MVVKIGVPKTLSYYAYYPLWEKFFTELGAEVIPSKNTSRNIIDDGVKKTVNDACVPIKLFHGHVLDLKDRAEYIFIPRLVSTNGKQVYCPKFLGLPDMIENSLDDLPEIIAPRVDLRESEFELFKVIYRVGSLLTKNPLKIYLAFKEAKDYFARFNRLLKQGYTFIEAMQKLKGDDVNLDFKPNKDLLKVAVLGYPYILYDPYVSVGMIQKLREFGLEVVTADMLTKDQLDKQGHKLKKPLFWTFSDQIVKAGYHYYETGEIDGLIHITAFGCGPDFMVNKLLQLAAKDREDIAFMTLTIDEHTGEAGLVTRLEAFVDMLKLRRERQCR</sequence>
<dbReference type="Proteomes" id="UP000190625">
    <property type="component" value="Unassembled WGS sequence"/>
</dbReference>
<proteinExistence type="predicted"/>
<accession>A0A1T4L244</accession>
<feature type="domain" description="DUF2229" evidence="1">
    <location>
        <begin position="4"/>
        <end position="225"/>
    </location>
</feature>
<keyword evidence="2" id="KW-0808">Transferase</keyword>
<gene>
    <name evidence="2" type="ORF">SAMN02745118_01002</name>
</gene>
<dbReference type="InterPro" id="IPR051805">
    <property type="entry name" value="Dehydratase_Activator_Redct"/>
</dbReference>
<organism evidence="2 3">
    <name type="scientific">Selenihalanaerobacter shriftii</name>
    <dbReference type="NCBI Taxonomy" id="142842"/>
    <lineage>
        <taxon>Bacteria</taxon>
        <taxon>Bacillati</taxon>
        <taxon>Bacillota</taxon>
        <taxon>Clostridia</taxon>
        <taxon>Halanaerobiales</taxon>
        <taxon>Halobacteroidaceae</taxon>
        <taxon>Selenihalanaerobacter</taxon>
    </lineage>
</organism>
<evidence type="ECO:0000313" key="3">
    <source>
        <dbReference type="Proteomes" id="UP000190625"/>
    </source>
</evidence>
<dbReference type="Pfam" id="PF09989">
    <property type="entry name" value="DUF2229"/>
    <property type="match status" value="1"/>
</dbReference>
<name>A0A1T4L244_9FIRM</name>